<name>A0A077PLT4_XENBV</name>
<dbReference type="EMBL" id="CBSY010000281">
    <property type="protein sequence ID" value="CDH22048.1"/>
    <property type="molecule type" value="Genomic_DNA"/>
</dbReference>
<protein>
    <submittedName>
        <fullName evidence="1">Uncharacterized protein</fullName>
    </submittedName>
</protein>
<gene>
    <name evidence="1" type="ORF">XBKQ1_880004</name>
</gene>
<accession>A0A077PLT4</accession>
<keyword evidence="2" id="KW-1185">Reference proteome</keyword>
<evidence type="ECO:0000313" key="1">
    <source>
        <dbReference type="EMBL" id="CDH22048.1"/>
    </source>
</evidence>
<dbReference type="HOGENOM" id="CLU_3224023_0_0_6"/>
<dbReference type="AlphaFoldDB" id="A0A077PLT4"/>
<reference evidence="1" key="1">
    <citation type="submission" date="2013-07" db="EMBL/GenBank/DDBJ databases">
        <title>Sub-species coevolution in mutualistic symbiosis.</title>
        <authorList>
            <person name="Murfin K."/>
            <person name="Klassen J."/>
            <person name="Lee M."/>
            <person name="Forst S."/>
            <person name="Stock P."/>
            <person name="Goodrich-Blair H."/>
        </authorList>
    </citation>
    <scope>NUCLEOTIDE SEQUENCE [LARGE SCALE GENOMIC DNA]</scope>
    <source>
        <strain evidence="1">Kraussei Quebec</strain>
    </source>
</reference>
<evidence type="ECO:0000313" key="2">
    <source>
        <dbReference type="Proteomes" id="UP000028500"/>
    </source>
</evidence>
<organism evidence="1 2">
    <name type="scientific">Xenorhabdus bovienii str. kraussei Quebec</name>
    <dbReference type="NCBI Taxonomy" id="1398203"/>
    <lineage>
        <taxon>Bacteria</taxon>
        <taxon>Pseudomonadati</taxon>
        <taxon>Pseudomonadota</taxon>
        <taxon>Gammaproteobacteria</taxon>
        <taxon>Enterobacterales</taxon>
        <taxon>Morganellaceae</taxon>
        <taxon>Xenorhabdus</taxon>
    </lineage>
</organism>
<dbReference type="Proteomes" id="UP000028500">
    <property type="component" value="Unassembled WGS sequence"/>
</dbReference>
<proteinExistence type="predicted"/>
<comment type="caution">
    <text evidence="1">The sequence shown here is derived from an EMBL/GenBank/DDBJ whole genome shotgun (WGS) entry which is preliminary data.</text>
</comment>
<sequence length="44" mass="5345">MNIFHNLCLLYFKLGLLFVLFILVELADELEQWDLQRYCQILNV</sequence>